<keyword evidence="3" id="KW-1185">Reference proteome</keyword>
<proteinExistence type="predicted"/>
<dbReference type="EMBL" id="LSRP01000084">
    <property type="protein sequence ID" value="OJF97332.1"/>
    <property type="molecule type" value="Genomic_DNA"/>
</dbReference>
<name>A0A657LUE0_9HYPH</name>
<dbReference type="Gene3D" id="3.40.50.1820">
    <property type="entry name" value="alpha/beta hydrolase"/>
    <property type="match status" value="1"/>
</dbReference>
<dbReference type="AlphaFoldDB" id="A0A657LUE0"/>
<dbReference type="SUPFAM" id="SSF53474">
    <property type="entry name" value="alpha/beta-Hydrolases"/>
    <property type="match status" value="1"/>
</dbReference>
<comment type="caution">
    <text evidence="2">The sequence shown here is derived from an EMBL/GenBank/DDBJ whole genome shotgun (WGS) entry which is preliminary data.</text>
</comment>
<organism evidence="2 3">
    <name type="scientific">Pararhizobium antarcticum</name>
    <dbReference type="NCBI Taxonomy" id="1798805"/>
    <lineage>
        <taxon>Bacteria</taxon>
        <taxon>Pseudomonadati</taxon>
        <taxon>Pseudomonadota</taxon>
        <taxon>Alphaproteobacteria</taxon>
        <taxon>Hyphomicrobiales</taxon>
        <taxon>Rhizobiaceae</taxon>
        <taxon>Rhizobium/Agrobacterium group</taxon>
        <taxon>Pararhizobium</taxon>
    </lineage>
</organism>
<dbReference type="PANTHER" id="PTHR11614">
    <property type="entry name" value="PHOSPHOLIPASE-RELATED"/>
    <property type="match status" value="1"/>
</dbReference>
<dbReference type="InterPro" id="IPR022742">
    <property type="entry name" value="Hydrolase_4"/>
</dbReference>
<dbReference type="RefSeq" id="WP_071833097.1">
    <property type="nucleotide sequence ID" value="NZ_LSRP01000084.1"/>
</dbReference>
<evidence type="ECO:0000313" key="3">
    <source>
        <dbReference type="Proteomes" id="UP000182661"/>
    </source>
</evidence>
<evidence type="ECO:0000259" key="1">
    <source>
        <dbReference type="Pfam" id="PF12146"/>
    </source>
</evidence>
<reference evidence="2 3" key="1">
    <citation type="submission" date="2016-02" db="EMBL/GenBank/DDBJ databases">
        <title>Genome sequencing of a beta-galactosidase producing bacteria Rhizobium sp. 59.</title>
        <authorList>
            <person name="Wang D."/>
            <person name="Kot W."/>
            <person name="Qin Y."/>
            <person name="Hansen L."/>
            <person name="Naqvi K."/>
            <person name="Rensing C."/>
        </authorList>
    </citation>
    <scope>NUCLEOTIDE SEQUENCE [LARGE SCALE GENOMIC DNA]</scope>
    <source>
        <strain evidence="2 3">59</strain>
    </source>
</reference>
<dbReference type="InterPro" id="IPR051044">
    <property type="entry name" value="MAG_DAG_Lipase"/>
</dbReference>
<accession>A0A657LUE0</accession>
<dbReference type="OrthoDB" id="9806902at2"/>
<dbReference type="InterPro" id="IPR029058">
    <property type="entry name" value="AB_hydrolase_fold"/>
</dbReference>
<dbReference type="Proteomes" id="UP000182661">
    <property type="component" value="Unassembled WGS sequence"/>
</dbReference>
<feature type="domain" description="Serine aminopeptidase S33" evidence="1">
    <location>
        <begin position="26"/>
        <end position="289"/>
    </location>
</feature>
<protein>
    <submittedName>
        <fullName evidence="2">Lysophospholipase</fullName>
    </submittedName>
</protein>
<sequence>MVMEMRQVASPTGAMLALYSLAASAPARGIVLISHGLAEHAARYDRFAIFLATRGFHVYAHDHRGHGLTTAPDAPLGRFAARDGVDTVVRDVCAIRDLAAKEHPGLPIVLFGHSMGGLIALNTVEAEPSLFDAVAVWNSNFNPGLAGRCGQAILAIEKMLKGSDVPSGLLPQLTFAAWGKSIPGGKTPFDWLSHDEAEVAKYVGDPLCGFDASVSLWIDLFKMAYAGASPAQLALLAPSLPVHLVGGGEDPATNRARETAWLARRMETSGLRDVTTRIYPAMRHETLNDIGREAAMADFADWCDQVCPQQQAAKG</sequence>
<dbReference type="Pfam" id="PF12146">
    <property type="entry name" value="Hydrolase_4"/>
    <property type="match status" value="1"/>
</dbReference>
<evidence type="ECO:0000313" key="2">
    <source>
        <dbReference type="EMBL" id="OJF97332.1"/>
    </source>
</evidence>
<gene>
    <name evidence="2" type="ORF">AX760_17300</name>
</gene>